<feature type="transmembrane region" description="Helical" evidence="1">
    <location>
        <begin position="38"/>
        <end position="58"/>
    </location>
</feature>
<dbReference type="NCBIfam" id="NF038083">
    <property type="entry name" value="CU044_5270_fam"/>
    <property type="match status" value="1"/>
</dbReference>
<name>A0A5M3VSJ2_9ACTN</name>
<organism evidence="2 3">
    <name type="scientific">Acrocarpospora corrugata</name>
    <dbReference type="NCBI Taxonomy" id="35763"/>
    <lineage>
        <taxon>Bacteria</taxon>
        <taxon>Bacillati</taxon>
        <taxon>Actinomycetota</taxon>
        <taxon>Actinomycetes</taxon>
        <taxon>Streptosporangiales</taxon>
        <taxon>Streptosporangiaceae</taxon>
        <taxon>Acrocarpospora</taxon>
    </lineage>
</organism>
<reference evidence="2 3" key="1">
    <citation type="submission" date="2019-10" db="EMBL/GenBank/DDBJ databases">
        <title>Whole genome shotgun sequence of Acrocarpospora corrugata NBRC 13972.</title>
        <authorList>
            <person name="Ichikawa N."/>
            <person name="Kimura A."/>
            <person name="Kitahashi Y."/>
            <person name="Komaki H."/>
            <person name="Oguchi A."/>
        </authorList>
    </citation>
    <scope>NUCLEOTIDE SEQUENCE [LARGE SCALE GENOMIC DNA]</scope>
    <source>
        <strain evidence="2 3">NBRC 13972</strain>
    </source>
</reference>
<keyword evidence="1" id="KW-0472">Membrane</keyword>
<proteinExistence type="predicted"/>
<dbReference type="RefSeq" id="WP_155334483.1">
    <property type="nucleotide sequence ID" value="NZ_BAAABN010000006.1"/>
</dbReference>
<evidence type="ECO:0000313" key="3">
    <source>
        <dbReference type="Proteomes" id="UP000334990"/>
    </source>
</evidence>
<dbReference type="EMBL" id="BLAD01000035">
    <property type="protein sequence ID" value="GER98022.1"/>
    <property type="molecule type" value="Genomic_DNA"/>
</dbReference>
<dbReference type="AlphaFoldDB" id="A0A5M3VSJ2"/>
<sequence>MDDLTRVRDLYGEPGPDPALKARVGALIEAEARRRLRVMPWTAALVAAAVAAGVVVALPGGNLASGSEGRSILLAAAVRAESGDARAGAYWRVRKLVRERHPEMLGGGANRYWMIEPRVSEQWVSRGGRVWSGTVTLGAEPATRTDEAAWRRDGSPGEWPGLSTAPGRSTLTDVPGGVAFSMAGQTMTFAQIRALPADPVALRENVAKAVRAASGPDQGVVADALSGLLWSKPSPPEVRAAAYRALADLPEVEYLGRRTDESGRTGAAFSFELGVPAARRTLIIDTGSSQVLSSTTDAPGVQHDQVELVLEAGWTDERPTAPEAALPTGTP</sequence>
<dbReference type="OrthoDB" id="3822522at2"/>
<evidence type="ECO:0008006" key="4">
    <source>
        <dbReference type="Google" id="ProtNLM"/>
    </source>
</evidence>
<evidence type="ECO:0000256" key="1">
    <source>
        <dbReference type="SAM" id="Phobius"/>
    </source>
</evidence>
<comment type="caution">
    <text evidence="2">The sequence shown here is derived from an EMBL/GenBank/DDBJ whole genome shotgun (WGS) entry which is preliminary data.</text>
</comment>
<accession>A0A5M3VSJ2</accession>
<dbReference type="Proteomes" id="UP000334990">
    <property type="component" value="Unassembled WGS sequence"/>
</dbReference>
<gene>
    <name evidence="2" type="ORF">Acor_00840</name>
</gene>
<evidence type="ECO:0000313" key="2">
    <source>
        <dbReference type="EMBL" id="GER98022.1"/>
    </source>
</evidence>
<dbReference type="InterPro" id="IPR047789">
    <property type="entry name" value="CU044_5270-like"/>
</dbReference>
<keyword evidence="3" id="KW-1185">Reference proteome</keyword>
<keyword evidence="1" id="KW-0812">Transmembrane</keyword>
<protein>
    <recommendedName>
        <fullName evidence="4">CU044_5270 family protein</fullName>
    </recommendedName>
</protein>
<keyword evidence="1" id="KW-1133">Transmembrane helix</keyword>